<organism evidence="2 3">
    <name type="scientific">Chionoecetes opilio</name>
    <name type="common">Atlantic snow crab</name>
    <name type="synonym">Cancer opilio</name>
    <dbReference type="NCBI Taxonomy" id="41210"/>
    <lineage>
        <taxon>Eukaryota</taxon>
        <taxon>Metazoa</taxon>
        <taxon>Ecdysozoa</taxon>
        <taxon>Arthropoda</taxon>
        <taxon>Crustacea</taxon>
        <taxon>Multicrustacea</taxon>
        <taxon>Malacostraca</taxon>
        <taxon>Eumalacostraca</taxon>
        <taxon>Eucarida</taxon>
        <taxon>Decapoda</taxon>
        <taxon>Pleocyemata</taxon>
        <taxon>Brachyura</taxon>
        <taxon>Eubrachyura</taxon>
        <taxon>Majoidea</taxon>
        <taxon>Majidae</taxon>
        <taxon>Chionoecetes</taxon>
    </lineage>
</organism>
<sequence length="153" mass="17341">MKRCIFRDSLEECSTGIPREWKRNPPRKEKGRVLEVRGRTGRVRGAWTRKPEASDGRRTKNKGWRDEEEGCGACHPLLMGDVAWGLGFYTSPIVQEENEATTSKLRHQLNSTPSTPKGISSPKGGDPFLGGRDNLSIRARHLLRPVRPLRRLQ</sequence>
<feature type="compositionally biased region" description="Polar residues" evidence="1">
    <location>
        <begin position="100"/>
        <end position="118"/>
    </location>
</feature>
<feature type="compositionally biased region" description="Basic and acidic residues" evidence="1">
    <location>
        <begin position="49"/>
        <end position="58"/>
    </location>
</feature>
<gene>
    <name evidence="2" type="ORF">GWK47_015838</name>
</gene>
<evidence type="ECO:0000313" key="2">
    <source>
        <dbReference type="EMBL" id="KAG0713610.1"/>
    </source>
</evidence>
<name>A0A8J5CJY5_CHIOP</name>
<proteinExistence type="predicted"/>
<comment type="caution">
    <text evidence="2">The sequence shown here is derived from an EMBL/GenBank/DDBJ whole genome shotgun (WGS) entry which is preliminary data.</text>
</comment>
<feature type="region of interest" description="Disordered" evidence="1">
    <location>
        <begin position="42"/>
        <end position="68"/>
    </location>
</feature>
<keyword evidence="3" id="KW-1185">Reference proteome</keyword>
<accession>A0A8J5CJY5</accession>
<dbReference type="AlphaFoldDB" id="A0A8J5CJY5"/>
<dbReference type="EMBL" id="JACEEZ010021303">
    <property type="protein sequence ID" value="KAG0713610.1"/>
    <property type="molecule type" value="Genomic_DNA"/>
</dbReference>
<protein>
    <submittedName>
        <fullName evidence="2">Uncharacterized protein</fullName>
    </submittedName>
</protein>
<dbReference type="Proteomes" id="UP000770661">
    <property type="component" value="Unassembled WGS sequence"/>
</dbReference>
<evidence type="ECO:0000256" key="1">
    <source>
        <dbReference type="SAM" id="MobiDB-lite"/>
    </source>
</evidence>
<evidence type="ECO:0000313" key="3">
    <source>
        <dbReference type="Proteomes" id="UP000770661"/>
    </source>
</evidence>
<reference evidence="2" key="1">
    <citation type="submission" date="2020-07" db="EMBL/GenBank/DDBJ databases">
        <title>The High-quality genome of the commercially important snow crab, Chionoecetes opilio.</title>
        <authorList>
            <person name="Jeong J.-H."/>
            <person name="Ryu S."/>
        </authorList>
    </citation>
    <scope>NUCLEOTIDE SEQUENCE</scope>
    <source>
        <strain evidence="2">MADBK_172401_WGS</strain>
        <tissue evidence="2">Digestive gland</tissue>
    </source>
</reference>
<feature type="region of interest" description="Disordered" evidence="1">
    <location>
        <begin position="98"/>
        <end position="132"/>
    </location>
</feature>